<comment type="similarity">
    <text evidence="1">Belongs to the type III secretion exporter family.</text>
</comment>
<comment type="function">
    <text evidence="5">Required for formation of the rod structure in the basal body of the flagellar apparatus. Together with FliI and FliH, may constitute the export apparatus of flagellin.</text>
</comment>
<dbReference type="Proteomes" id="UP000294404">
    <property type="component" value="Chromosome"/>
</dbReference>
<keyword evidence="4" id="KW-0653">Protein transport</keyword>
<dbReference type="PRINTS" id="PR00950">
    <property type="entry name" value="TYPE3IMSPROT"/>
</dbReference>
<dbReference type="InterPro" id="IPR029025">
    <property type="entry name" value="T3SS_substrate_exporter_C"/>
</dbReference>
<accession>A0A451CXP0</accession>
<dbReference type="AlphaFoldDB" id="A0A451CXP0"/>
<evidence type="ECO:0000256" key="1">
    <source>
        <dbReference type="ARBA" id="ARBA00010690"/>
    </source>
</evidence>
<keyword evidence="6" id="KW-1133">Transmembrane helix</keyword>
<keyword evidence="3" id="KW-1005">Bacterial flagellum biogenesis</keyword>
<gene>
    <name evidence="7" type="primary">flhB</name>
    <name evidence="7" type="ORF">BUCICUMA2628_157</name>
</gene>
<protein>
    <recommendedName>
        <fullName evidence="2">Flagellar biosynthetic protein FlhB</fullName>
    </recommendedName>
</protein>
<keyword evidence="7" id="KW-0966">Cell projection</keyword>
<dbReference type="Gene3D" id="3.40.1690.10">
    <property type="entry name" value="secretion proteins EscU"/>
    <property type="match status" value="1"/>
</dbReference>
<dbReference type="EMBL" id="LR217695">
    <property type="protein sequence ID" value="VFP78149.1"/>
    <property type="molecule type" value="Genomic_DNA"/>
</dbReference>
<sequence>MNYSLNEDKTEAATPHKIKKFQEKGDVQHLFDLNSFFILFFFCCIFYINKKFIFLHLLKLFILNLTFEKKIISQPQLFFLQILQHIKIFIFYFLILFLGILFILMFSPIFIQGNIAQIRFLKISFNSLNVVNNFKKRNLFDIVINFTSNLIKIIMIIIITLIFMWNHYYYIDNFYKNSLSKNIFIGFSWIYKYILLILLIVGIIAIIDSIIKYFQYFNKLNMTVQEIKNEQKEIEGNVLIKQRIQFLMRRQSLHRFSVTDLIKSNVIIFNAKNCAIAIYYDPITKSSPKILFKGLEKLSSYIVEIARKYDIPIFISNSLAIYLYNHSTSDNQIPSILYPSISKILAWAWQLKRWKQYGGIYPTMPIIFFNKQ</sequence>
<evidence type="ECO:0000313" key="8">
    <source>
        <dbReference type="Proteomes" id="UP000294404"/>
    </source>
</evidence>
<keyword evidence="6" id="KW-0812">Transmembrane</keyword>
<evidence type="ECO:0000313" key="7">
    <source>
        <dbReference type="EMBL" id="VFP78149.1"/>
    </source>
</evidence>
<evidence type="ECO:0000256" key="6">
    <source>
        <dbReference type="SAM" id="Phobius"/>
    </source>
</evidence>
<dbReference type="GO" id="GO:0044781">
    <property type="term" value="P:bacterial-type flagellum organization"/>
    <property type="evidence" value="ECO:0007669"/>
    <property type="project" value="UniProtKB-KW"/>
</dbReference>
<feature type="transmembrane region" description="Helical" evidence="6">
    <location>
        <begin position="190"/>
        <end position="211"/>
    </location>
</feature>
<dbReference type="SUPFAM" id="SSF160544">
    <property type="entry name" value="EscU C-terminal domain-like"/>
    <property type="match status" value="1"/>
</dbReference>
<proteinExistence type="inferred from homology"/>
<keyword evidence="4" id="KW-0813">Transport</keyword>
<organism evidence="7 8">
    <name type="scientific">Buchnera aphidicola</name>
    <name type="common">Cinara cuneomaculata</name>
    <dbReference type="NCBI Taxonomy" id="1660040"/>
    <lineage>
        <taxon>Bacteria</taxon>
        <taxon>Pseudomonadati</taxon>
        <taxon>Pseudomonadota</taxon>
        <taxon>Gammaproteobacteria</taxon>
        <taxon>Enterobacterales</taxon>
        <taxon>Erwiniaceae</taxon>
        <taxon>Buchnera</taxon>
    </lineage>
</organism>
<dbReference type="RefSeq" id="WP_154027335.1">
    <property type="nucleotide sequence ID" value="NZ_LR217695.1"/>
</dbReference>
<dbReference type="GO" id="GO:0009306">
    <property type="term" value="P:protein secretion"/>
    <property type="evidence" value="ECO:0007669"/>
    <property type="project" value="InterPro"/>
</dbReference>
<dbReference type="GO" id="GO:0005886">
    <property type="term" value="C:plasma membrane"/>
    <property type="evidence" value="ECO:0007669"/>
    <property type="project" value="TreeGrafter"/>
</dbReference>
<name>A0A451CXP0_9GAMM</name>
<evidence type="ECO:0000256" key="4">
    <source>
        <dbReference type="ARBA" id="ARBA00023225"/>
    </source>
</evidence>
<evidence type="ECO:0000256" key="2">
    <source>
        <dbReference type="ARBA" id="ARBA00021622"/>
    </source>
</evidence>
<feature type="transmembrane region" description="Helical" evidence="6">
    <location>
        <begin position="30"/>
        <end position="48"/>
    </location>
</feature>
<dbReference type="OrthoDB" id="9807950at2"/>
<evidence type="ECO:0000256" key="3">
    <source>
        <dbReference type="ARBA" id="ARBA00022795"/>
    </source>
</evidence>
<reference evidence="7 8" key="1">
    <citation type="submission" date="2019-02" db="EMBL/GenBank/DDBJ databases">
        <authorList>
            <person name="Manzano-Marin A."/>
            <person name="Manzano-Marin A."/>
        </authorList>
    </citation>
    <scope>NUCLEOTIDE SEQUENCE [LARGE SCALE GENOMIC DNA]</scope>
    <source>
        <strain evidence="7 8">BuCicuneomaculata</strain>
    </source>
</reference>
<keyword evidence="7" id="KW-0969">Cilium</keyword>
<dbReference type="PANTHER" id="PTHR30531:SF12">
    <property type="entry name" value="FLAGELLAR BIOSYNTHETIC PROTEIN FLHB"/>
    <property type="match status" value="1"/>
</dbReference>
<keyword evidence="7" id="KW-0282">Flagellum</keyword>
<dbReference type="Pfam" id="PF01312">
    <property type="entry name" value="Bac_export_2"/>
    <property type="match status" value="1"/>
</dbReference>
<feature type="transmembrane region" description="Helical" evidence="6">
    <location>
        <begin position="89"/>
        <end position="111"/>
    </location>
</feature>
<dbReference type="InterPro" id="IPR006135">
    <property type="entry name" value="T3SS_substrate_exporter"/>
</dbReference>
<keyword evidence="4" id="KW-1006">Bacterial flagellum protein export</keyword>
<evidence type="ECO:0000256" key="5">
    <source>
        <dbReference type="ARBA" id="ARBA00025078"/>
    </source>
</evidence>
<keyword evidence="6" id="KW-0472">Membrane</keyword>
<dbReference type="PANTHER" id="PTHR30531">
    <property type="entry name" value="FLAGELLAR BIOSYNTHETIC PROTEIN FLHB"/>
    <property type="match status" value="1"/>
</dbReference>
<feature type="transmembrane region" description="Helical" evidence="6">
    <location>
        <begin position="150"/>
        <end position="170"/>
    </location>
</feature>